<name>A0AAV5JW74_9ROSI</name>
<feature type="compositionally biased region" description="Basic and acidic residues" evidence="1">
    <location>
        <begin position="18"/>
        <end position="27"/>
    </location>
</feature>
<sequence>MCNGKECMNEAAIKAAEMKRSVVESKEARRRGGGGNQGGGRNGGGEKKWSARREEEKLETLLQLIFWGPN</sequence>
<evidence type="ECO:0000313" key="3">
    <source>
        <dbReference type="Proteomes" id="UP001054252"/>
    </source>
</evidence>
<dbReference type="AlphaFoldDB" id="A0AAV5JW74"/>
<keyword evidence="3" id="KW-1185">Reference proteome</keyword>
<proteinExistence type="predicted"/>
<evidence type="ECO:0000256" key="1">
    <source>
        <dbReference type="SAM" id="MobiDB-lite"/>
    </source>
</evidence>
<evidence type="ECO:0000313" key="2">
    <source>
        <dbReference type="EMBL" id="GKV15857.1"/>
    </source>
</evidence>
<comment type="caution">
    <text evidence="2">The sequence shown here is derived from an EMBL/GenBank/DDBJ whole genome shotgun (WGS) entry which is preliminary data.</text>
</comment>
<organism evidence="2 3">
    <name type="scientific">Rubroshorea leprosula</name>
    <dbReference type="NCBI Taxonomy" id="152421"/>
    <lineage>
        <taxon>Eukaryota</taxon>
        <taxon>Viridiplantae</taxon>
        <taxon>Streptophyta</taxon>
        <taxon>Embryophyta</taxon>
        <taxon>Tracheophyta</taxon>
        <taxon>Spermatophyta</taxon>
        <taxon>Magnoliopsida</taxon>
        <taxon>eudicotyledons</taxon>
        <taxon>Gunneridae</taxon>
        <taxon>Pentapetalae</taxon>
        <taxon>rosids</taxon>
        <taxon>malvids</taxon>
        <taxon>Malvales</taxon>
        <taxon>Dipterocarpaceae</taxon>
        <taxon>Rubroshorea</taxon>
    </lineage>
</organism>
<feature type="compositionally biased region" description="Basic and acidic residues" evidence="1">
    <location>
        <begin position="44"/>
        <end position="54"/>
    </location>
</feature>
<dbReference type="Proteomes" id="UP001054252">
    <property type="component" value="Unassembled WGS sequence"/>
</dbReference>
<feature type="compositionally biased region" description="Gly residues" evidence="1">
    <location>
        <begin position="33"/>
        <end position="43"/>
    </location>
</feature>
<feature type="region of interest" description="Disordered" evidence="1">
    <location>
        <begin position="18"/>
        <end position="54"/>
    </location>
</feature>
<accession>A0AAV5JW74</accession>
<protein>
    <submittedName>
        <fullName evidence="2">Uncharacterized protein</fullName>
    </submittedName>
</protein>
<reference evidence="2 3" key="1">
    <citation type="journal article" date="2021" name="Commun. Biol.">
        <title>The genome of Shorea leprosula (Dipterocarpaceae) highlights the ecological relevance of drought in aseasonal tropical rainforests.</title>
        <authorList>
            <person name="Ng K.K.S."/>
            <person name="Kobayashi M.J."/>
            <person name="Fawcett J.A."/>
            <person name="Hatakeyama M."/>
            <person name="Paape T."/>
            <person name="Ng C.H."/>
            <person name="Ang C.C."/>
            <person name="Tnah L.H."/>
            <person name="Lee C.T."/>
            <person name="Nishiyama T."/>
            <person name="Sese J."/>
            <person name="O'Brien M.J."/>
            <person name="Copetti D."/>
            <person name="Mohd Noor M.I."/>
            <person name="Ong R.C."/>
            <person name="Putra M."/>
            <person name="Sireger I.Z."/>
            <person name="Indrioko S."/>
            <person name="Kosugi Y."/>
            <person name="Izuno A."/>
            <person name="Isagi Y."/>
            <person name="Lee S.L."/>
            <person name="Shimizu K.K."/>
        </authorList>
    </citation>
    <scope>NUCLEOTIDE SEQUENCE [LARGE SCALE GENOMIC DNA]</scope>
    <source>
        <strain evidence="2">214</strain>
    </source>
</reference>
<gene>
    <name evidence="2" type="ORF">SLEP1_g26601</name>
</gene>
<dbReference type="EMBL" id="BPVZ01000044">
    <property type="protein sequence ID" value="GKV15857.1"/>
    <property type="molecule type" value="Genomic_DNA"/>
</dbReference>